<dbReference type="PANTHER" id="PTHR43300">
    <property type="entry name" value="ACETYLTRANSFERASE"/>
    <property type="match status" value="1"/>
</dbReference>
<gene>
    <name evidence="4" type="ORF">KB449_04305</name>
</gene>
<sequence>MNDNPNGRNRLKKLKKTVALRLHAFLQYWTTQNVQNQPLIHETAFILPLAKVSPSVSVGRYSYVRGGALIDSGSVGAFCSIGPNVLIGGDDHPLDAVSTHPFWYCEDGLTMPREAAGEPGWTQPKPAPVIGNDVWIGAGAQVLRGAIVEDGAVIGAGAIVTGRVPAYAIVVGAPAKVARYRFGVEQRERLLRSRWWEKEADEIARIRHLFADPQAFLSELTTGERRCEADDNPEQAEAADKGEAV</sequence>
<evidence type="ECO:0000313" key="4">
    <source>
        <dbReference type="EMBL" id="MDI4644167.1"/>
    </source>
</evidence>
<dbReference type="Proteomes" id="UP001161691">
    <property type="component" value="Unassembled WGS sequence"/>
</dbReference>
<keyword evidence="2" id="KW-0677">Repeat</keyword>
<dbReference type="InterPro" id="IPR011004">
    <property type="entry name" value="Trimer_LpxA-like_sf"/>
</dbReference>
<proteinExistence type="predicted"/>
<dbReference type="Pfam" id="PF00132">
    <property type="entry name" value="Hexapep"/>
    <property type="match status" value="1"/>
</dbReference>
<dbReference type="EC" id="2.3.1.-" evidence="4"/>
<dbReference type="CDD" id="cd03349">
    <property type="entry name" value="LbH_XAT"/>
    <property type="match status" value="1"/>
</dbReference>
<keyword evidence="5" id="KW-1185">Reference proteome</keyword>
<reference evidence="4" key="1">
    <citation type="submission" date="2023-04" db="EMBL/GenBank/DDBJ databases">
        <title>Comparative genomic analysis of Cohnella hashimotonis sp. nov., isolated from the International Space Station.</title>
        <authorList>
            <person name="Venkateswaran K."/>
            <person name="Simpson A."/>
        </authorList>
    </citation>
    <scope>NUCLEOTIDE SEQUENCE</scope>
    <source>
        <strain evidence="4">F6_2S_P_1</strain>
    </source>
</reference>
<dbReference type="SUPFAM" id="SSF51161">
    <property type="entry name" value="Trimeric LpxA-like enzymes"/>
    <property type="match status" value="1"/>
</dbReference>
<evidence type="ECO:0000256" key="3">
    <source>
        <dbReference type="SAM" id="MobiDB-lite"/>
    </source>
</evidence>
<dbReference type="Gene3D" id="2.160.10.10">
    <property type="entry name" value="Hexapeptide repeat proteins"/>
    <property type="match status" value="1"/>
</dbReference>
<dbReference type="InterPro" id="IPR050179">
    <property type="entry name" value="Trans_hexapeptide_repeat"/>
</dbReference>
<dbReference type="InterPro" id="IPR001451">
    <property type="entry name" value="Hexapep"/>
</dbReference>
<evidence type="ECO:0000256" key="2">
    <source>
        <dbReference type="ARBA" id="ARBA00022737"/>
    </source>
</evidence>
<dbReference type="EMBL" id="JAGRPV010000001">
    <property type="protein sequence ID" value="MDI4644167.1"/>
    <property type="molecule type" value="Genomic_DNA"/>
</dbReference>
<name>A0ABT6TBF0_9BACL</name>
<organism evidence="4 5">
    <name type="scientific">Cohnella hashimotonis</name>
    <dbReference type="NCBI Taxonomy" id="2826895"/>
    <lineage>
        <taxon>Bacteria</taxon>
        <taxon>Bacillati</taxon>
        <taxon>Bacillota</taxon>
        <taxon>Bacilli</taxon>
        <taxon>Bacillales</taxon>
        <taxon>Paenibacillaceae</taxon>
        <taxon>Cohnella</taxon>
    </lineage>
</organism>
<evidence type="ECO:0000313" key="5">
    <source>
        <dbReference type="Proteomes" id="UP001161691"/>
    </source>
</evidence>
<evidence type="ECO:0000256" key="1">
    <source>
        <dbReference type="ARBA" id="ARBA00022679"/>
    </source>
</evidence>
<dbReference type="PROSITE" id="PS00101">
    <property type="entry name" value="HEXAPEP_TRANSFERASES"/>
    <property type="match status" value="1"/>
</dbReference>
<dbReference type="GO" id="GO:0016746">
    <property type="term" value="F:acyltransferase activity"/>
    <property type="evidence" value="ECO:0007669"/>
    <property type="project" value="UniProtKB-KW"/>
</dbReference>
<comment type="caution">
    <text evidence="4">The sequence shown here is derived from an EMBL/GenBank/DDBJ whole genome shotgun (WGS) entry which is preliminary data.</text>
</comment>
<dbReference type="PANTHER" id="PTHR43300:SF11">
    <property type="entry name" value="ACETYLTRANSFERASE RV3034C-RELATED"/>
    <property type="match status" value="1"/>
</dbReference>
<dbReference type="InterPro" id="IPR018357">
    <property type="entry name" value="Hexapep_transf_CS"/>
</dbReference>
<protein>
    <submittedName>
        <fullName evidence="4">CatB-related O-acetyltransferase</fullName>
        <ecNumber evidence="4">2.3.1.-</ecNumber>
    </submittedName>
</protein>
<keyword evidence="1 4" id="KW-0808">Transferase</keyword>
<keyword evidence="4" id="KW-0012">Acyltransferase</keyword>
<feature type="region of interest" description="Disordered" evidence="3">
    <location>
        <begin position="224"/>
        <end position="245"/>
    </location>
</feature>
<accession>A0ABT6TBF0</accession>
<dbReference type="RefSeq" id="WP_282907187.1">
    <property type="nucleotide sequence ID" value="NZ_JAGRPV010000001.1"/>
</dbReference>